<dbReference type="AlphaFoldDB" id="A0A844FDR6"/>
<organism evidence="1 2">
    <name type="scientific">Clostridium scindens (strain JCM 10418 / VPI 12708)</name>
    <dbReference type="NCBI Taxonomy" id="29347"/>
    <lineage>
        <taxon>Bacteria</taxon>
        <taxon>Bacillati</taxon>
        <taxon>Bacillota</taxon>
        <taxon>Clostridia</taxon>
        <taxon>Lachnospirales</taxon>
        <taxon>Lachnospiraceae</taxon>
    </lineage>
</organism>
<dbReference type="EMBL" id="VUMB01000067">
    <property type="protein sequence ID" value="MSS41984.1"/>
    <property type="molecule type" value="Genomic_DNA"/>
</dbReference>
<protein>
    <submittedName>
        <fullName evidence="1">Uncharacterized protein</fullName>
    </submittedName>
</protein>
<sequence>MERTCQNYLEMNTNEIFDIDIPVIYIAGIVCCINEFEQIQKLQISFHKLGYKVGVISNSKEVQRCKECYYCDIREYSVEEVFRINHLVKRIENENDYDLLIVGLVSGVGILGRKLVGDFGLEIYCWRRAVPIDCIVLNILYGNYTTEVLELLGKSVQDVLGIDVDFYNIVNQMLDFDESEKNNAIRTWLVAEDAFEHSFLEIKSEKVFALLYEDEIERLRNQIITRLNKYSQIERV</sequence>
<comment type="caution">
    <text evidence="1">The sequence shown here is derived from an EMBL/GenBank/DDBJ whole genome shotgun (WGS) entry which is preliminary data.</text>
</comment>
<dbReference type="RefSeq" id="WP_154322288.1">
    <property type="nucleotide sequence ID" value="NZ_CP045695.1"/>
</dbReference>
<accession>A0A844FDR6</accession>
<gene>
    <name evidence="1" type="ORF">FYJ37_17185</name>
</gene>
<proteinExistence type="predicted"/>
<reference evidence="1 2" key="1">
    <citation type="submission" date="2019-08" db="EMBL/GenBank/DDBJ databases">
        <title>In-depth cultivation of the pig gut microbiome towards novel bacterial diversity and tailored functional studies.</title>
        <authorList>
            <person name="Wylensek D."/>
            <person name="Hitch T.C.A."/>
            <person name="Clavel T."/>
        </authorList>
    </citation>
    <scope>NUCLEOTIDE SEQUENCE [LARGE SCALE GENOMIC DNA]</scope>
    <source>
        <strain evidence="1 2">BL-389-WT-3D</strain>
    </source>
</reference>
<evidence type="ECO:0000313" key="2">
    <source>
        <dbReference type="Proteomes" id="UP000462363"/>
    </source>
</evidence>
<name>A0A844FDR6_CLOSV</name>
<evidence type="ECO:0000313" key="1">
    <source>
        <dbReference type="EMBL" id="MSS41984.1"/>
    </source>
</evidence>
<dbReference type="Proteomes" id="UP000462363">
    <property type="component" value="Unassembled WGS sequence"/>
</dbReference>